<dbReference type="Pfam" id="PF02445">
    <property type="entry name" value="NadA"/>
    <property type="match status" value="1"/>
</dbReference>
<dbReference type="HAMAP" id="MF_00568">
    <property type="entry name" value="NadA_type2"/>
    <property type="match status" value="1"/>
</dbReference>
<dbReference type="GO" id="GO:0005829">
    <property type="term" value="C:cytosol"/>
    <property type="evidence" value="ECO:0007669"/>
    <property type="project" value="TreeGrafter"/>
</dbReference>
<comment type="similarity">
    <text evidence="10">Belongs to the quinolinate synthase family. Type 2 subfamily.</text>
</comment>
<keyword evidence="9 10" id="KW-0411">Iron-sulfur</keyword>
<evidence type="ECO:0000256" key="4">
    <source>
        <dbReference type="ARBA" id="ARBA00022490"/>
    </source>
</evidence>
<gene>
    <name evidence="10 11" type="primary">nadA</name>
    <name evidence="11" type="ORF">EYH37_01865</name>
</gene>
<feature type="binding site" evidence="10">
    <location>
        <position position="134"/>
    </location>
    <ligand>
        <name>iminosuccinate</name>
        <dbReference type="ChEBI" id="CHEBI:77875"/>
    </ligand>
</feature>
<feature type="binding site" evidence="10">
    <location>
        <position position="91"/>
    </location>
    <ligand>
        <name>[4Fe-4S] cluster</name>
        <dbReference type="ChEBI" id="CHEBI:49883"/>
    </ligand>
</feature>
<dbReference type="PANTHER" id="PTHR30573">
    <property type="entry name" value="QUINOLINATE SYNTHETASE A"/>
    <property type="match status" value="1"/>
</dbReference>
<evidence type="ECO:0000256" key="7">
    <source>
        <dbReference type="ARBA" id="ARBA00022723"/>
    </source>
</evidence>
<keyword evidence="5 10" id="KW-0662">Pyridine nucleotide biosynthesis</keyword>
<dbReference type="GO" id="GO:0008987">
    <property type="term" value="F:quinolinate synthetase A activity"/>
    <property type="evidence" value="ECO:0007669"/>
    <property type="project" value="UniProtKB-UniRule"/>
</dbReference>
<keyword evidence="8 10" id="KW-0408">Iron</keyword>
<dbReference type="AlphaFoldDB" id="A0A9D0YP58"/>
<feature type="binding site" evidence="10">
    <location>
        <position position="177"/>
    </location>
    <ligand>
        <name>[4Fe-4S] cluster</name>
        <dbReference type="ChEBI" id="CHEBI:49883"/>
    </ligand>
</feature>
<dbReference type="InterPro" id="IPR036094">
    <property type="entry name" value="NadA_sf"/>
</dbReference>
<evidence type="ECO:0000256" key="6">
    <source>
        <dbReference type="ARBA" id="ARBA00022679"/>
    </source>
</evidence>
<comment type="catalytic activity">
    <reaction evidence="10">
        <text>iminosuccinate + dihydroxyacetone phosphate = quinolinate + phosphate + 2 H2O + H(+)</text>
        <dbReference type="Rhea" id="RHEA:25888"/>
        <dbReference type="ChEBI" id="CHEBI:15377"/>
        <dbReference type="ChEBI" id="CHEBI:15378"/>
        <dbReference type="ChEBI" id="CHEBI:29959"/>
        <dbReference type="ChEBI" id="CHEBI:43474"/>
        <dbReference type="ChEBI" id="CHEBI:57642"/>
        <dbReference type="ChEBI" id="CHEBI:77875"/>
        <dbReference type="EC" id="2.5.1.72"/>
    </reaction>
</comment>
<evidence type="ECO:0000313" key="11">
    <source>
        <dbReference type="EMBL" id="HIP98101.1"/>
    </source>
</evidence>
<dbReference type="SUPFAM" id="SSF142754">
    <property type="entry name" value="NadA-like"/>
    <property type="match status" value="1"/>
</dbReference>
<reference evidence="11" key="1">
    <citation type="journal article" date="2020" name="ISME J.">
        <title>Gammaproteobacteria mediating utilization of methyl-, sulfur- and petroleum organic compounds in deep ocean hydrothermal plumes.</title>
        <authorList>
            <person name="Zhou Z."/>
            <person name="Liu Y."/>
            <person name="Pan J."/>
            <person name="Cron B.R."/>
            <person name="Toner B.M."/>
            <person name="Anantharaman K."/>
            <person name="Breier J.A."/>
            <person name="Dick G.J."/>
            <person name="Li M."/>
        </authorList>
    </citation>
    <scope>NUCLEOTIDE SEQUENCE</scope>
    <source>
        <strain evidence="11">SZUA-1501</strain>
    </source>
</reference>
<dbReference type="Proteomes" id="UP000606463">
    <property type="component" value="Unassembled WGS sequence"/>
</dbReference>
<dbReference type="GO" id="GO:0034628">
    <property type="term" value="P:'de novo' NAD+ biosynthetic process from L-aspartate"/>
    <property type="evidence" value="ECO:0007669"/>
    <property type="project" value="TreeGrafter"/>
</dbReference>
<comment type="pathway">
    <text evidence="1 10">Cofactor biosynthesis; NAD(+) biosynthesis; quinolinate from iminoaspartate: step 1/1.</text>
</comment>
<comment type="function">
    <text evidence="10">Catalyzes the condensation of iminoaspartate with dihydroxyacetone phosphate to form quinolinate.</text>
</comment>
<evidence type="ECO:0000256" key="1">
    <source>
        <dbReference type="ARBA" id="ARBA00005065"/>
    </source>
</evidence>
<evidence type="ECO:0000256" key="3">
    <source>
        <dbReference type="ARBA" id="ARBA00022485"/>
    </source>
</evidence>
<sequence>MLLKPKDYKLLQEEIKRLKREKNAVILAHYYQRPEIQEIADFVGDSLDLARKATEVSADIILFCGVHFMGETAKILNPDKRVLLPEPKAGCAMADMATKEAVLKLKDMYPNAWVVSYVNTTAEVKTISDVCCTSANAVKIVEKVPTDEIIFVPDKGLAYHLSKKVRGKKIIPFEGFCPDHYLFTADMLQRLKEKYPDAPVGVHPETPPEIQDRADFVGSTSQLLRWATSTELKADRVIIITEIGLQYPLQKRNPYRGYIFPTPDEGVGYLFCSQMKIITLEKVYESLKEEKNEVDLPEEVIEKANLSIKRMLDWS</sequence>
<dbReference type="GO" id="GO:0051539">
    <property type="term" value="F:4 iron, 4 sulfur cluster binding"/>
    <property type="evidence" value="ECO:0007669"/>
    <property type="project" value="UniProtKB-KW"/>
</dbReference>
<comment type="caution">
    <text evidence="11">The sequence shown here is derived from an EMBL/GenBank/DDBJ whole genome shotgun (WGS) entry which is preliminary data.</text>
</comment>
<keyword evidence="6 10" id="KW-0808">Transferase</keyword>
<evidence type="ECO:0000256" key="10">
    <source>
        <dbReference type="HAMAP-Rule" id="MF_00568"/>
    </source>
</evidence>
<dbReference type="EMBL" id="DQVE01000018">
    <property type="protein sequence ID" value="HIP98101.1"/>
    <property type="molecule type" value="Genomic_DNA"/>
</dbReference>
<dbReference type="Gene3D" id="3.40.50.10800">
    <property type="entry name" value="NadA-like"/>
    <property type="match status" value="3"/>
</dbReference>
<organism evidence="11 12">
    <name type="scientific">Aquifex aeolicus</name>
    <dbReference type="NCBI Taxonomy" id="63363"/>
    <lineage>
        <taxon>Bacteria</taxon>
        <taxon>Pseudomonadati</taxon>
        <taxon>Aquificota</taxon>
        <taxon>Aquificia</taxon>
        <taxon>Aquificales</taxon>
        <taxon>Aquificaceae</taxon>
        <taxon>Aquifex</taxon>
    </lineage>
</organism>
<feature type="binding site" evidence="10">
    <location>
        <position position="272"/>
    </location>
    <ligand>
        <name>[4Fe-4S] cluster</name>
        <dbReference type="ChEBI" id="CHEBI:49883"/>
    </ligand>
</feature>
<dbReference type="InterPro" id="IPR003473">
    <property type="entry name" value="NadA"/>
</dbReference>
<dbReference type="NCBIfam" id="TIGR00550">
    <property type="entry name" value="nadA"/>
    <property type="match status" value="1"/>
</dbReference>
<proteinExistence type="inferred from homology"/>
<feature type="binding site" evidence="10">
    <location>
        <begin position="117"/>
        <end position="119"/>
    </location>
    <ligand>
        <name>iminosuccinate</name>
        <dbReference type="ChEBI" id="CHEBI:77875"/>
    </ligand>
</feature>
<name>A0A9D0YP58_AQUAO</name>
<evidence type="ECO:0000256" key="2">
    <source>
        <dbReference type="ARBA" id="ARBA00012669"/>
    </source>
</evidence>
<evidence type="ECO:0000256" key="9">
    <source>
        <dbReference type="ARBA" id="ARBA00023014"/>
    </source>
</evidence>
<feature type="binding site" evidence="10">
    <location>
        <begin position="203"/>
        <end position="205"/>
    </location>
    <ligand>
        <name>iminosuccinate</name>
        <dbReference type="ChEBI" id="CHEBI:77875"/>
    </ligand>
</feature>
<keyword evidence="3 10" id="KW-0004">4Fe-4S</keyword>
<feature type="binding site" evidence="10">
    <location>
        <position position="29"/>
    </location>
    <ligand>
        <name>iminosuccinate</name>
        <dbReference type="ChEBI" id="CHEBI:77875"/>
    </ligand>
</feature>
<dbReference type="FunFam" id="3.40.50.10800:FF:000002">
    <property type="entry name" value="Quinolinate synthase A"/>
    <property type="match status" value="1"/>
</dbReference>
<feature type="binding site" evidence="10">
    <location>
        <position position="220"/>
    </location>
    <ligand>
        <name>iminosuccinate</name>
        <dbReference type="ChEBI" id="CHEBI:77875"/>
    </ligand>
</feature>
<comment type="cofactor">
    <cofactor evidence="10">
        <name>[4Fe-4S] cluster</name>
        <dbReference type="ChEBI" id="CHEBI:49883"/>
    </cofactor>
    <text evidence="10">Binds 1 [4Fe-4S] cluster per subunit.</text>
</comment>
<dbReference type="EC" id="2.5.1.72" evidence="2 10"/>
<feature type="binding site" evidence="10">
    <location>
        <position position="46"/>
    </location>
    <ligand>
        <name>iminosuccinate</name>
        <dbReference type="ChEBI" id="CHEBI:77875"/>
    </ligand>
</feature>
<evidence type="ECO:0000256" key="5">
    <source>
        <dbReference type="ARBA" id="ARBA00022642"/>
    </source>
</evidence>
<dbReference type="GO" id="GO:0046872">
    <property type="term" value="F:metal ion binding"/>
    <property type="evidence" value="ECO:0007669"/>
    <property type="project" value="UniProtKB-KW"/>
</dbReference>
<keyword evidence="7 10" id="KW-0479">Metal-binding</keyword>
<dbReference type="PANTHER" id="PTHR30573:SF0">
    <property type="entry name" value="QUINOLINATE SYNTHASE, CHLOROPLASTIC"/>
    <property type="match status" value="1"/>
</dbReference>
<accession>A0A9D0YP58</accession>
<keyword evidence="4 10" id="KW-0963">Cytoplasm</keyword>
<evidence type="ECO:0000313" key="12">
    <source>
        <dbReference type="Proteomes" id="UP000606463"/>
    </source>
</evidence>
<dbReference type="NCBIfam" id="NF006878">
    <property type="entry name" value="PRK09375.1-2"/>
    <property type="match status" value="1"/>
</dbReference>
<dbReference type="InterPro" id="IPR023066">
    <property type="entry name" value="Quinolinate_synth_type2"/>
</dbReference>
<comment type="subcellular location">
    <subcellularLocation>
        <location evidence="10">Cytoplasm</location>
    </subcellularLocation>
</comment>
<protein>
    <recommendedName>
        <fullName evidence="2 10">Quinolinate synthase</fullName>
        <ecNumber evidence="2 10">2.5.1.72</ecNumber>
    </recommendedName>
</protein>
<evidence type="ECO:0000256" key="8">
    <source>
        <dbReference type="ARBA" id="ARBA00023004"/>
    </source>
</evidence>